<gene>
    <name evidence="2" type="ORF">LX87_02644</name>
</gene>
<reference evidence="2 3" key="1">
    <citation type="submission" date="2018-06" db="EMBL/GenBank/DDBJ databases">
        <title>Genomic Encyclopedia of Archaeal and Bacterial Type Strains, Phase II (KMG-II): from individual species to whole genera.</title>
        <authorList>
            <person name="Goeker M."/>
        </authorList>
    </citation>
    <scope>NUCLEOTIDE SEQUENCE [LARGE SCALE GENOMIC DNA]</scope>
    <source>
        <strain evidence="2 3">DSM 21851</strain>
    </source>
</reference>
<evidence type="ECO:0000313" key="3">
    <source>
        <dbReference type="Proteomes" id="UP000248790"/>
    </source>
</evidence>
<dbReference type="Proteomes" id="UP000248790">
    <property type="component" value="Unassembled WGS sequence"/>
</dbReference>
<dbReference type="AlphaFoldDB" id="A0A327WWQ4"/>
<dbReference type="InterPro" id="IPR025250">
    <property type="entry name" value="DUF4199"/>
</dbReference>
<dbReference type="EMBL" id="QLMC01000003">
    <property type="protein sequence ID" value="RAJ97741.1"/>
    <property type="molecule type" value="Genomic_DNA"/>
</dbReference>
<name>A0A327WWQ4_LARAB</name>
<comment type="caution">
    <text evidence="2">The sequence shown here is derived from an EMBL/GenBank/DDBJ whole genome shotgun (WGS) entry which is preliminary data.</text>
</comment>
<keyword evidence="1" id="KW-0472">Membrane</keyword>
<keyword evidence="3" id="KW-1185">Reference proteome</keyword>
<feature type="transmembrane region" description="Helical" evidence="1">
    <location>
        <begin position="142"/>
        <end position="167"/>
    </location>
</feature>
<protein>
    <submittedName>
        <fullName evidence="2">Uncharacterized protein DUF4199</fullName>
    </submittedName>
</protein>
<proteinExistence type="predicted"/>
<dbReference type="RefSeq" id="WP_111628708.1">
    <property type="nucleotide sequence ID" value="NZ_QLMC01000003.1"/>
</dbReference>
<feature type="transmembrane region" description="Helical" evidence="1">
    <location>
        <begin position="37"/>
        <end position="55"/>
    </location>
</feature>
<feature type="transmembrane region" description="Helical" evidence="1">
    <location>
        <begin position="75"/>
        <end position="98"/>
    </location>
</feature>
<dbReference type="Pfam" id="PF13858">
    <property type="entry name" value="DUF4199"/>
    <property type="match status" value="1"/>
</dbReference>
<keyword evidence="1" id="KW-0812">Transmembrane</keyword>
<evidence type="ECO:0000313" key="2">
    <source>
        <dbReference type="EMBL" id="RAJ97741.1"/>
    </source>
</evidence>
<evidence type="ECO:0000256" key="1">
    <source>
        <dbReference type="SAM" id="Phobius"/>
    </source>
</evidence>
<accession>A0A327WWQ4</accession>
<organism evidence="2 3">
    <name type="scientific">Larkinella arboricola</name>
    <dbReference type="NCBI Taxonomy" id="643671"/>
    <lineage>
        <taxon>Bacteria</taxon>
        <taxon>Pseudomonadati</taxon>
        <taxon>Bacteroidota</taxon>
        <taxon>Cytophagia</taxon>
        <taxon>Cytophagales</taxon>
        <taxon>Spirosomataceae</taxon>
        <taxon>Larkinella</taxon>
    </lineage>
</organism>
<keyword evidence="1" id="KW-1133">Transmembrane helix</keyword>
<dbReference type="OrthoDB" id="6384283at2"/>
<sequence>MKKIILICGLIAGFILTATMIISTALCYANENFESNMALGYASMVLAFSLIFVGIKNYRDNYNHRVISFGKAFKIGLSITLIASTMYVLVWLIDYYVFMPDFMDKYTAHVLKEAKTAGASAAELATKADEMKSYQEMYKNPLLVVLLTYSEVLPIGLVISLICAFLLKKNNQTQPA</sequence>